<reference evidence="3" key="1">
    <citation type="journal article" date="2019" name="Int. J. Syst. Evol. Microbiol.">
        <title>The Global Catalogue of Microorganisms (GCM) 10K type strain sequencing project: providing services to taxonomists for standard genome sequencing and annotation.</title>
        <authorList>
            <consortium name="The Broad Institute Genomics Platform"/>
            <consortium name="The Broad Institute Genome Sequencing Center for Infectious Disease"/>
            <person name="Wu L."/>
            <person name="Ma J."/>
        </authorList>
    </citation>
    <scope>NUCLEOTIDE SEQUENCE [LARGE SCALE GENOMIC DNA]</scope>
    <source>
        <strain evidence="3">CGMCC 4.7093</strain>
    </source>
</reference>
<feature type="compositionally biased region" description="Basic and acidic residues" evidence="1">
    <location>
        <begin position="299"/>
        <end position="311"/>
    </location>
</feature>
<dbReference type="InterPro" id="IPR038765">
    <property type="entry name" value="Papain-like_cys_pep_sf"/>
</dbReference>
<proteinExistence type="predicted"/>
<gene>
    <name evidence="2" type="ORF">ACFPBZ_05765</name>
</gene>
<evidence type="ECO:0000313" key="2">
    <source>
        <dbReference type="EMBL" id="MFC5061702.1"/>
    </source>
</evidence>
<dbReference type="SUPFAM" id="SSF54001">
    <property type="entry name" value="Cysteine proteinases"/>
    <property type="match status" value="1"/>
</dbReference>
<organism evidence="2 3">
    <name type="scientific">Actinomycetospora atypica</name>
    <dbReference type="NCBI Taxonomy" id="1290095"/>
    <lineage>
        <taxon>Bacteria</taxon>
        <taxon>Bacillati</taxon>
        <taxon>Actinomycetota</taxon>
        <taxon>Actinomycetes</taxon>
        <taxon>Pseudonocardiales</taxon>
        <taxon>Pseudonocardiaceae</taxon>
        <taxon>Actinomycetospora</taxon>
    </lineage>
</organism>
<evidence type="ECO:0000256" key="1">
    <source>
        <dbReference type="SAM" id="MobiDB-lite"/>
    </source>
</evidence>
<sequence length="311" mass="33747">MIGVDQIDPGDLLLVTPKPNEPLGHLITRLDGSAFSHSALALGGGRVASARAWVVGDGTDLGGIRFDRVEDFWAKKQSVYRLAVLPDVARGPALERVRRLVRPGDDGEFSLPKILIVAIALASWEPGLDDEAARTLRRLAVEAARAFEELPDDRSFFCAELVAHAYGRTFGVPALTPRNPVPAPPTREGVLDTVLERVTSVLTDERARAAVDRLLDGVGTTLSTFLDEAARRILRSPVSALAPDTGRFRGRLTPDKQEFPDAEQLPRALVTPRMLLDASWTARHTQRVDGDGAPPAPDDAGRTRPCRELVP</sequence>
<dbReference type="Gene3D" id="3.90.1720.10">
    <property type="entry name" value="endopeptidase domain like (from Nostoc punctiforme)"/>
    <property type="match status" value="1"/>
</dbReference>
<name>A0ABV9YJ26_9PSEU</name>
<protein>
    <submittedName>
        <fullName evidence="2">Uncharacterized protein</fullName>
    </submittedName>
</protein>
<feature type="region of interest" description="Disordered" evidence="1">
    <location>
        <begin position="282"/>
        <end position="311"/>
    </location>
</feature>
<dbReference type="RefSeq" id="WP_378035052.1">
    <property type="nucleotide sequence ID" value="NZ_JBHSIV010000004.1"/>
</dbReference>
<accession>A0ABV9YJ26</accession>
<dbReference type="Proteomes" id="UP001595947">
    <property type="component" value="Unassembled WGS sequence"/>
</dbReference>
<evidence type="ECO:0000313" key="3">
    <source>
        <dbReference type="Proteomes" id="UP001595947"/>
    </source>
</evidence>
<comment type="caution">
    <text evidence="2">The sequence shown here is derived from an EMBL/GenBank/DDBJ whole genome shotgun (WGS) entry which is preliminary data.</text>
</comment>
<dbReference type="EMBL" id="JBHSIV010000004">
    <property type="protein sequence ID" value="MFC5061702.1"/>
    <property type="molecule type" value="Genomic_DNA"/>
</dbReference>
<keyword evidence="3" id="KW-1185">Reference proteome</keyword>